<proteinExistence type="predicted"/>
<sequence>MAGGYTGAALGLAAPAATEKCCNRMLTKTATPSVSVRTARSPPARTRTPVASMASSSLRIDALARVASTPVASRPPRGRATPPRVARTTTVETISSPRGSDASAPGRRASLFGLAAAAAAATSSRPPRARAEISTPKGYDDPVVTPGGFNAWASTSDAIGCAYVIEWPSGWCALSDLSSARTVGVDASFKNPADEASTLAVFVSDVPVGQRSVADQGSLDALARSRADSAPRQQNIGKRKRKTPLASGGGDALTYDIETKVGGGTAGRFGAAVELVSITVVGGKEYLIRATASASSWPGEKARLRRAVESFAFTGKC</sequence>
<dbReference type="GeneID" id="9685449"/>
<dbReference type="KEGG" id="mpp:MICPUCDRAFT_59314"/>
<feature type="region of interest" description="Disordered" evidence="1">
    <location>
        <begin position="223"/>
        <end position="248"/>
    </location>
</feature>
<evidence type="ECO:0000313" key="4">
    <source>
        <dbReference type="Proteomes" id="UP000001876"/>
    </source>
</evidence>
<evidence type="ECO:0000256" key="1">
    <source>
        <dbReference type="SAM" id="MobiDB-lite"/>
    </source>
</evidence>
<gene>
    <name evidence="3" type="ORF">MICPUCDRAFT_59314</name>
</gene>
<feature type="domain" description="PsbP C-terminal" evidence="2">
    <location>
        <begin position="162"/>
        <end position="312"/>
    </location>
</feature>
<dbReference type="Proteomes" id="UP000001876">
    <property type="component" value="Unassembled WGS sequence"/>
</dbReference>
<dbReference type="OrthoDB" id="497896at2759"/>
<dbReference type="Pfam" id="PF01789">
    <property type="entry name" value="PsbP"/>
    <property type="match status" value="1"/>
</dbReference>
<dbReference type="SUPFAM" id="SSF55724">
    <property type="entry name" value="Mog1p/PsbP-like"/>
    <property type="match status" value="1"/>
</dbReference>
<feature type="region of interest" description="Disordered" evidence="1">
    <location>
        <begin position="67"/>
        <end position="106"/>
    </location>
</feature>
<name>C1MX02_MICPC</name>
<dbReference type="RefSeq" id="XP_003059721.1">
    <property type="nucleotide sequence ID" value="XM_003059675.1"/>
</dbReference>
<accession>C1MX02</accession>
<organism evidence="4">
    <name type="scientific">Micromonas pusilla (strain CCMP1545)</name>
    <name type="common">Picoplanktonic green alga</name>
    <dbReference type="NCBI Taxonomy" id="564608"/>
    <lineage>
        <taxon>Eukaryota</taxon>
        <taxon>Viridiplantae</taxon>
        <taxon>Chlorophyta</taxon>
        <taxon>Mamiellophyceae</taxon>
        <taxon>Mamiellales</taxon>
        <taxon>Mamiellaceae</taxon>
        <taxon>Micromonas</taxon>
    </lineage>
</organism>
<feature type="compositionally biased region" description="Low complexity" evidence="1">
    <location>
        <begin position="74"/>
        <end position="91"/>
    </location>
</feature>
<dbReference type="OMA" id="GCAYVIE"/>
<dbReference type="GO" id="GO:0005509">
    <property type="term" value="F:calcium ion binding"/>
    <property type="evidence" value="ECO:0007669"/>
    <property type="project" value="InterPro"/>
</dbReference>
<dbReference type="GO" id="GO:0009654">
    <property type="term" value="C:photosystem II oxygen evolving complex"/>
    <property type="evidence" value="ECO:0007669"/>
    <property type="project" value="InterPro"/>
</dbReference>
<dbReference type="InterPro" id="IPR002683">
    <property type="entry name" value="PsbP_C"/>
</dbReference>
<dbReference type="EMBL" id="GG663741">
    <property type="protein sequence ID" value="EEH55673.1"/>
    <property type="molecule type" value="Genomic_DNA"/>
</dbReference>
<evidence type="ECO:0000313" key="3">
    <source>
        <dbReference type="EMBL" id="EEH55673.1"/>
    </source>
</evidence>
<dbReference type="Gene3D" id="3.40.1000.10">
    <property type="entry name" value="Mog1/PsbP, alpha/beta/alpha sandwich"/>
    <property type="match status" value="1"/>
</dbReference>
<dbReference type="InterPro" id="IPR016123">
    <property type="entry name" value="Mog1/PsbP_a/b/a-sand"/>
</dbReference>
<dbReference type="AlphaFoldDB" id="C1MX02"/>
<dbReference type="GO" id="GO:0015979">
    <property type="term" value="P:photosynthesis"/>
    <property type="evidence" value="ECO:0007669"/>
    <property type="project" value="InterPro"/>
</dbReference>
<reference evidence="3 4" key="1">
    <citation type="journal article" date="2009" name="Science">
        <title>Green evolution and dynamic adaptations revealed by genomes of the marine picoeukaryotes Micromonas.</title>
        <authorList>
            <person name="Worden A.Z."/>
            <person name="Lee J.H."/>
            <person name="Mock T."/>
            <person name="Rouze P."/>
            <person name="Simmons M.P."/>
            <person name="Aerts A.L."/>
            <person name="Allen A.E."/>
            <person name="Cuvelier M.L."/>
            <person name="Derelle E."/>
            <person name="Everett M.V."/>
            <person name="Foulon E."/>
            <person name="Grimwood J."/>
            <person name="Gundlach H."/>
            <person name="Henrissat B."/>
            <person name="Napoli C."/>
            <person name="McDonald S.M."/>
            <person name="Parker M.S."/>
            <person name="Rombauts S."/>
            <person name="Salamov A."/>
            <person name="Von Dassow P."/>
            <person name="Badger J.H."/>
            <person name="Coutinho P.M."/>
            <person name="Demir E."/>
            <person name="Dubchak I."/>
            <person name="Gentemann C."/>
            <person name="Eikrem W."/>
            <person name="Gready J.E."/>
            <person name="John U."/>
            <person name="Lanier W."/>
            <person name="Lindquist E.A."/>
            <person name="Lucas S."/>
            <person name="Mayer K.F."/>
            <person name="Moreau H."/>
            <person name="Not F."/>
            <person name="Otillar R."/>
            <person name="Panaud O."/>
            <person name="Pangilinan J."/>
            <person name="Paulsen I."/>
            <person name="Piegu B."/>
            <person name="Poliakov A."/>
            <person name="Robbens S."/>
            <person name="Schmutz J."/>
            <person name="Toulza E."/>
            <person name="Wyss T."/>
            <person name="Zelensky A."/>
            <person name="Zhou K."/>
            <person name="Armbrust E.V."/>
            <person name="Bhattacharya D."/>
            <person name="Goodenough U.W."/>
            <person name="Van de Peer Y."/>
            <person name="Grigoriev I.V."/>
        </authorList>
    </citation>
    <scope>NUCLEOTIDE SEQUENCE [LARGE SCALE GENOMIC DNA]</scope>
    <source>
        <strain evidence="3 4">CCMP1545</strain>
    </source>
</reference>
<keyword evidence="4" id="KW-1185">Reference proteome</keyword>
<evidence type="ECO:0000259" key="2">
    <source>
        <dbReference type="Pfam" id="PF01789"/>
    </source>
</evidence>
<dbReference type="GO" id="GO:0019898">
    <property type="term" value="C:extrinsic component of membrane"/>
    <property type="evidence" value="ECO:0007669"/>
    <property type="project" value="InterPro"/>
</dbReference>
<protein>
    <submittedName>
        <fullName evidence="3">Predicted protein</fullName>
    </submittedName>
</protein>